<accession>X6LW47</accession>
<dbReference type="EMBL" id="ASPP01027730">
    <property type="protein sequence ID" value="ETO05844.1"/>
    <property type="molecule type" value="Genomic_DNA"/>
</dbReference>
<dbReference type="AlphaFoldDB" id="X6LW47"/>
<comment type="caution">
    <text evidence="1">The sequence shown here is derived from an EMBL/GenBank/DDBJ whole genome shotgun (WGS) entry which is preliminary data.</text>
</comment>
<organism evidence="1 2">
    <name type="scientific">Reticulomyxa filosa</name>
    <dbReference type="NCBI Taxonomy" id="46433"/>
    <lineage>
        <taxon>Eukaryota</taxon>
        <taxon>Sar</taxon>
        <taxon>Rhizaria</taxon>
        <taxon>Retaria</taxon>
        <taxon>Foraminifera</taxon>
        <taxon>Monothalamids</taxon>
        <taxon>Reticulomyxidae</taxon>
        <taxon>Reticulomyxa</taxon>
    </lineage>
</organism>
<keyword evidence="2" id="KW-1185">Reference proteome</keyword>
<protein>
    <submittedName>
        <fullName evidence="1">Uncharacterized protein</fullName>
    </submittedName>
</protein>
<evidence type="ECO:0000313" key="1">
    <source>
        <dbReference type="EMBL" id="ETO05844.1"/>
    </source>
</evidence>
<gene>
    <name evidence="1" type="ORF">RFI_31552</name>
</gene>
<dbReference type="Proteomes" id="UP000023152">
    <property type="component" value="Unassembled WGS sequence"/>
</dbReference>
<proteinExistence type="predicted"/>
<feature type="non-terminal residue" evidence="1">
    <location>
        <position position="1"/>
    </location>
</feature>
<reference evidence="1 2" key="1">
    <citation type="journal article" date="2013" name="Curr. Biol.">
        <title>The Genome of the Foraminiferan Reticulomyxa filosa.</title>
        <authorList>
            <person name="Glockner G."/>
            <person name="Hulsmann N."/>
            <person name="Schleicher M."/>
            <person name="Noegel A.A."/>
            <person name="Eichinger L."/>
            <person name="Gallinger C."/>
            <person name="Pawlowski J."/>
            <person name="Sierra R."/>
            <person name="Euteneuer U."/>
            <person name="Pillet L."/>
            <person name="Moustafa A."/>
            <person name="Platzer M."/>
            <person name="Groth M."/>
            <person name="Szafranski K."/>
            <person name="Schliwa M."/>
        </authorList>
    </citation>
    <scope>NUCLEOTIDE SEQUENCE [LARGE SCALE GENOMIC DNA]</scope>
</reference>
<evidence type="ECO:0000313" key="2">
    <source>
        <dbReference type="Proteomes" id="UP000023152"/>
    </source>
</evidence>
<name>X6LW47_RETFI</name>
<sequence length="146" mass="17186">LEREDIDAGPKEPQKVEDVVDFVNQLNIDELLAQQLDGENFPLVDASSLHPETTNTSIDKKDYTIMVMFLYIYFIEIEISLCGDNLKDNEEFNFFFCKIEIILKLHIQKQIALNIIFYLQLSHKLSDIIKNYLKSEQNKQINNFYF</sequence>